<comment type="caution">
    <text evidence="4">The sequence shown here is derived from an EMBL/GenBank/DDBJ whole genome shotgun (WGS) entry which is preliminary data.</text>
</comment>
<dbReference type="Gene3D" id="1.10.287.110">
    <property type="entry name" value="DnaJ domain"/>
    <property type="match status" value="1"/>
</dbReference>
<dbReference type="PRINTS" id="PR00625">
    <property type="entry name" value="JDOMAIN"/>
</dbReference>
<feature type="domain" description="J" evidence="3">
    <location>
        <begin position="60"/>
        <end position="125"/>
    </location>
</feature>
<dbReference type="PANTHER" id="PTHR44873:SF1">
    <property type="entry name" value="DNAJ HOMOLOG SUBFAMILY C MEMBER 30, MITOCHONDRIAL"/>
    <property type="match status" value="1"/>
</dbReference>
<dbReference type="PANTHER" id="PTHR44873">
    <property type="entry name" value="DNAJ HOMOLOG SUBFAMILY C MEMBER 30, MITOCHONDRIAL"/>
    <property type="match status" value="1"/>
</dbReference>
<keyword evidence="2" id="KW-0472">Membrane</keyword>
<evidence type="ECO:0000313" key="5">
    <source>
        <dbReference type="Proteomes" id="UP001295740"/>
    </source>
</evidence>
<dbReference type="Pfam" id="PF00226">
    <property type="entry name" value="DnaJ"/>
    <property type="match status" value="1"/>
</dbReference>
<dbReference type="InterPro" id="IPR036869">
    <property type="entry name" value="J_dom_sf"/>
</dbReference>
<evidence type="ECO:0000256" key="1">
    <source>
        <dbReference type="SAM" id="MobiDB-lite"/>
    </source>
</evidence>
<feature type="region of interest" description="Disordered" evidence="1">
    <location>
        <begin position="129"/>
        <end position="265"/>
    </location>
</feature>
<feature type="transmembrane region" description="Helical" evidence="2">
    <location>
        <begin position="277"/>
        <end position="300"/>
    </location>
</feature>
<accession>A0AAI8YEY0</accession>
<proteinExistence type="predicted"/>
<evidence type="ECO:0000313" key="4">
    <source>
        <dbReference type="EMBL" id="CAJ2502232.1"/>
    </source>
</evidence>
<dbReference type="InterPro" id="IPR001623">
    <property type="entry name" value="DnaJ_domain"/>
</dbReference>
<dbReference type="PROSITE" id="PS50076">
    <property type="entry name" value="DNAJ_2"/>
    <property type="match status" value="1"/>
</dbReference>
<evidence type="ECO:0000256" key="2">
    <source>
        <dbReference type="SAM" id="Phobius"/>
    </source>
</evidence>
<dbReference type="Proteomes" id="UP001295740">
    <property type="component" value="Unassembled WGS sequence"/>
</dbReference>
<dbReference type="SMART" id="SM00271">
    <property type="entry name" value="DnaJ"/>
    <property type="match status" value="1"/>
</dbReference>
<dbReference type="InterPro" id="IPR053025">
    <property type="entry name" value="Mito_ATP_Synthase-Asso"/>
</dbReference>
<reference evidence="4" key="1">
    <citation type="submission" date="2023-10" db="EMBL/GenBank/DDBJ databases">
        <authorList>
            <person name="Hackl T."/>
        </authorList>
    </citation>
    <scope>NUCLEOTIDE SEQUENCE</scope>
</reference>
<dbReference type="AlphaFoldDB" id="A0AAI8YEY0"/>
<keyword evidence="2" id="KW-1133">Transmembrane helix</keyword>
<feature type="compositionally biased region" description="Basic and acidic residues" evidence="1">
    <location>
        <begin position="234"/>
        <end position="245"/>
    </location>
</feature>
<organism evidence="4 5">
    <name type="scientific">Anthostomella pinea</name>
    <dbReference type="NCBI Taxonomy" id="933095"/>
    <lineage>
        <taxon>Eukaryota</taxon>
        <taxon>Fungi</taxon>
        <taxon>Dikarya</taxon>
        <taxon>Ascomycota</taxon>
        <taxon>Pezizomycotina</taxon>
        <taxon>Sordariomycetes</taxon>
        <taxon>Xylariomycetidae</taxon>
        <taxon>Xylariales</taxon>
        <taxon>Xylariaceae</taxon>
        <taxon>Anthostomella</taxon>
    </lineage>
</organism>
<sequence>MPLRCAVSPLASAHQNPRQWLLLYSFTAAPPSPAMAAATARRPFHSTTSLRDNAIDNSRNHYETLKLQPGATPAEVKKSFYTLSKNHHPDLHPSDTHAAQRFMRISEAYSILSVPAKRAAYDRDTLRLHTSSHGSTHGRTRPGGSYSSTNPAGGRPASGLSRRRGTFTGPPPSFFRSGGWGGQAGKRRAAHEESTGGGTGTGSSSDPGSGSSHTGAGSTGGMGPGQDPFGHQGDVPHFDREGHERTGRRHERRREARRSQVDGQEISFEPERGVAGMFFMIGGVIMVSFLGPFAISRLWGGGGSRKEKDKKGNG</sequence>
<keyword evidence="5" id="KW-1185">Reference proteome</keyword>
<gene>
    <name evidence="4" type="ORF">KHLLAP_LOCUS2700</name>
</gene>
<keyword evidence="2" id="KW-0812">Transmembrane</keyword>
<name>A0AAI8YEY0_9PEZI</name>
<protein>
    <submittedName>
        <fullName evidence="4">Uu.00g096260.m01.CDS01</fullName>
    </submittedName>
</protein>
<feature type="compositionally biased region" description="Low complexity" evidence="1">
    <location>
        <begin position="202"/>
        <end position="216"/>
    </location>
</feature>
<dbReference type="SUPFAM" id="SSF46565">
    <property type="entry name" value="Chaperone J-domain"/>
    <property type="match status" value="1"/>
</dbReference>
<dbReference type="CDD" id="cd06257">
    <property type="entry name" value="DnaJ"/>
    <property type="match status" value="1"/>
</dbReference>
<evidence type="ECO:0000259" key="3">
    <source>
        <dbReference type="PROSITE" id="PS50076"/>
    </source>
</evidence>
<dbReference type="EMBL" id="CAUWAG010000004">
    <property type="protein sequence ID" value="CAJ2502232.1"/>
    <property type="molecule type" value="Genomic_DNA"/>
</dbReference>